<comment type="subcellular location">
    <subcellularLocation>
        <location evidence="1">Cell outer membrane</location>
    </subcellularLocation>
</comment>
<dbReference type="PANTHER" id="PTHR30026:SF20">
    <property type="entry name" value="OUTER MEMBRANE PROTEIN TOLC"/>
    <property type="match status" value="1"/>
</dbReference>
<evidence type="ECO:0000256" key="3">
    <source>
        <dbReference type="ARBA" id="ARBA00022448"/>
    </source>
</evidence>
<dbReference type="SUPFAM" id="SSF56954">
    <property type="entry name" value="Outer membrane efflux proteins (OEP)"/>
    <property type="match status" value="1"/>
</dbReference>
<comment type="caution">
    <text evidence="10">The sequence shown here is derived from an EMBL/GenBank/DDBJ whole genome shotgun (WGS) entry which is preliminary data.</text>
</comment>
<protein>
    <recommendedName>
        <fullName evidence="12">Channel protein TolC</fullName>
    </recommendedName>
</protein>
<dbReference type="InterPro" id="IPR003423">
    <property type="entry name" value="OMP_efflux"/>
</dbReference>
<evidence type="ECO:0000256" key="9">
    <source>
        <dbReference type="SAM" id="SignalP"/>
    </source>
</evidence>
<keyword evidence="8" id="KW-0175">Coiled coil</keyword>
<keyword evidence="9" id="KW-0732">Signal</keyword>
<dbReference type="GO" id="GO:1990281">
    <property type="term" value="C:efflux pump complex"/>
    <property type="evidence" value="ECO:0007669"/>
    <property type="project" value="TreeGrafter"/>
</dbReference>
<evidence type="ECO:0000313" key="10">
    <source>
        <dbReference type="EMBL" id="PDH41935.1"/>
    </source>
</evidence>
<keyword evidence="7" id="KW-0998">Cell outer membrane</keyword>
<evidence type="ECO:0000256" key="1">
    <source>
        <dbReference type="ARBA" id="ARBA00004442"/>
    </source>
</evidence>
<gene>
    <name evidence="10" type="ORF">CNE99_00980</name>
</gene>
<name>A0A2A5WZH0_9GAMM</name>
<dbReference type="NCBIfam" id="TIGR01844">
    <property type="entry name" value="type_I_sec_TolC"/>
    <property type="match status" value="1"/>
</dbReference>
<comment type="similarity">
    <text evidence="2">Belongs to the outer membrane factor (OMF) (TC 1.B.17) family.</text>
</comment>
<evidence type="ECO:0000256" key="6">
    <source>
        <dbReference type="ARBA" id="ARBA00023136"/>
    </source>
</evidence>
<dbReference type="GO" id="GO:0015288">
    <property type="term" value="F:porin activity"/>
    <property type="evidence" value="ECO:0007669"/>
    <property type="project" value="TreeGrafter"/>
</dbReference>
<dbReference type="Pfam" id="PF02321">
    <property type="entry name" value="OEP"/>
    <property type="match status" value="2"/>
</dbReference>
<evidence type="ECO:0000256" key="8">
    <source>
        <dbReference type="SAM" id="Coils"/>
    </source>
</evidence>
<organism evidence="10 11">
    <name type="scientific">OM182 bacterium MED-G24</name>
    <dbReference type="NCBI Taxonomy" id="1986255"/>
    <lineage>
        <taxon>Bacteria</taxon>
        <taxon>Pseudomonadati</taxon>
        <taxon>Pseudomonadota</taxon>
        <taxon>Gammaproteobacteria</taxon>
        <taxon>OMG group</taxon>
        <taxon>OM182 clade</taxon>
    </lineage>
</organism>
<dbReference type="Gene3D" id="1.20.1600.10">
    <property type="entry name" value="Outer membrane efflux proteins (OEP)"/>
    <property type="match status" value="1"/>
</dbReference>
<keyword evidence="4" id="KW-1134">Transmembrane beta strand</keyword>
<dbReference type="GO" id="GO:0009279">
    <property type="term" value="C:cell outer membrane"/>
    <property type="evidence" value="ECO:0007669"/>
    <property type="project" value="UniProtKB-SubCell"/>
</dbReference>
<feature type="chain" id="PRO_5012630824" description="Channel protein TolC" evidence="9">
    <location>
        <begin position="25"/>
        <end position="469"/>
    </location>
</feature>
<dbReference type="AlphaFoldDB" id="A0A2A5WZH0"/>
<feature type="signal peptide" evidence="9">
    <location>
        <begin position="1"/>
        <end position="24"/>
    </location>
</feature>
<dbReference type="GO" id="GO:0015562">
    <property type="term" value="F:efflux transmembrane transporter activity"/>
    <property type="evidence" value="ECO:0007669"/>
    <property type="project" value="InterPro"/>
</dbReference>
<accession>A0A2A5WZH0</accession>
<evidence type="ECO:0000313" key="11">
    <source>
        <dbReference type="Proteomes" id="UP000219327"/>
    </source>
</evidence>
<evidence type="ECO:0000256" key="7">
    <source>
        <dbReference type="ARBA" id="ARBA00023237"/>
    </source>
</evidence>
<dbReference type="PANTHER" id="PTHR30026">
    <property type="entry name" value="OUTER MEMBRANE PROTEIN TOLC"/>
    <property type="match status" value="1"/>
</dbReference>
<dbReference type="Proteomes" id="UP000219327">
    <property type="component" value="Unassembled WGS sequence"/>
</dbReference>
<proteinExistence type="inferred from homology"/>
<reference evidence="10 11" key="1">
    <citation type="submission" date="2017-08" db="EMBL/GenBank/DDBJ databases">
        <title>Fine stratification of microbial communities through a metagenomic profile of the photic zone.</title>
        <authorList>
            <person name="Haro-Moreno J.M."/>
            <person name="Lopez-Perez M."/>
            <person name="De La Torre J."/>
            <person name="Picazo A."/>
            <person name="Camacho A."/>
            <person name="Rodriguez-Valera F."/>
        </authorList>
    </citation>
    <scope>NUCLEOTIDE SEQUENCE [LARGE SCALE GENOMIC DNA]</scope>
    <source>
        <strain evidence="10">MED-G24</strain>
    </source>
</reference>
<sequence length="469" mass="51390">MKSRILTATVLALGLTTLSSGTQAAALADIYELSVQNDPEIAAARADYQVSRTTLAQRRALLLPSVSASVSTSKNTTTGPTQVDIGGGQTQVFTAESDRYSHNWGAQLTQPIFDLSRFFQWRQGKHIEANARHQFTANEQALIFRVADNYFSILEAEDRVVAARAEREAVSRQLEQVQQRFDVGLVAITDVLDATASYDNSTVSVIEAEGAQVVTFETLLRLTGQPYSEVISLAQDFPVQIPEPRDEEAWVKLALEGNLQLKQAEASVSSAKQGLRASRSNHAPRVNASISYGEGGSRSRNTIEGIEIGSGIDAGDSESLSGSLTATIPIFNGGSMWAQDKQSRFQLESANKNLDLTRRNIVEQTRNLYSALTTDVARVKARARAIESNQSALDATQTGYEVGTRNIVDVLVGQQRLFSAQFAYAQARYQYIRDVLRLKQIVGQLSPEDIYQLDQYISGTRVTRSQPST</sequence>
<keyword evidence="3" id="KW-0813">Transport</keyword>
<keyword evidence="6" id="KW-0472">Membrane</keyword>
<feature type="coiled-coil region" evidence="8">
    <location>
        <begin position="153"/>
        <end position="180"/>
    </location>
</feature>
<evidence type="ECO:0000256" key="2">
    <source>
        <dbReference type="ARBA" id="ARBA00007613"/>
    </source>
</evidence>
<evidence type="ECO:0008006" key="12">
    <source>
        <dbReference type="Google" id="ProtNLM"/>
    </source>
</evidence>
<keyword evidence="5" id="KW-0812">Transmembrane</keyword>
<dbReference type="InterPro" id="IPR051906">
    <property type="entry name" value="TolC-like"/>
</dbReference>
<dbReference type="InterPro" id="IPR010130">
    <property type="entry name" value="T1SS_OMP_TolC"/>
</dbReference>
<dbReference type="EMBL" id="NTKD01000002">
    <property type="protein sequence ID" value="PDH41935.1"/>
    <property type="molecule type" value="Genomic_DNA"/>
</dbReference>
<evidence type="ECO:0000256" key="5">
    <source>
        <dbReference type="ARBA" id="ARBA00022692"/>
    </source>
</evidence>
<evidence type="ECO:0000256" key="4">
    <source>
        <dbReference type="ARBA" id="ARBA00022452"/>
    </source>
</evidence>